<organism evidence="1">
    <name type="scientific">Tanacetum cinerariifolium</name>
    <name type="common">Dalmatian daisy</name>
    <name type="synonym">Chrysanthemum cinerariifolium</name>
    <dbReference type="NCBI Taxonomy" id="118510"/>
    <lineage>
        <taxon>Eukaryota</taxon>
        <taxon>Viridiplantae</taxon>
        <taxon>Streptophyta</taxon>
        <taxon>Embryophyta</taxon>
        <taxon>Tracheophyta</taxon>
        <taxon>Spermatophyta</taxon>
        <taxon>Magnoliopsida</taxon>
        <taxon>eudicotyledons</taxon>
        <taxon>Gunneridae</taxon>
        <taxon>Pentapetalae</taxon>
        <taxon>asterids</taxon>
        <taxon>campanulids</taxon>
        <taxon>Asterales</taxon>
        <taxon>Asteraceae</taxon>
        <taxon>Asteroideae</taxon>
        <taxon>Anthemideae</taxon>
        <taxon>Anthemidinae</taxon>
        <taxon>Tanacetum</taxon>
    </lineage>
</organism>
<dbReference type="EMBL" id="BKCJ010001410">
    <property type="protein sequence ID" value="GEU41238.1"/>
    <property type="molecule type" value="Genomic_DNA"/>
</dbReference>
<accession>A0A6L2JVW5</accession>
<reference evidence="1" key="1">
    <citation type="journal article" date="2019" name="Sci. Rep.">
        <title>Draft genome of Tanacetum cinerariifolium, the natural source of mosquito coil.</title>
        <authorList>
            <person name="Yamashiro T."/>
            <person name="Shiraishi A."/>
            <person name="Satake H."/>
            <person name="Nakayama K."/>
        </authorList>
    </citation>
    <scope>NUCLEOTIDE SEQUENCE</scope>
</reference>
<dbReference type="GO" id="GO:0003964">
    <property type="term" value="F:RNA-directed DNA polymerase activity"/>
    <property type="evidence" value="ECO:0007669"/>
    <property type="project" value="UniProtKB-KW"/>
</dbReference>
<protein>
    <submittedName>
        <fullName evidence="1">RNA-directed DNA polymerase, eukaryota, reverse transcriptase zinc-binding domain protein</fullName>
    </submittedName>
</protein>
<name>A0A6L2JVW5_TANCI</name>
<keyword evidence="1" id="KW-0548">Nucleotidyltransferase</keyword>
<gene>
    <name evidence="1" type="ORF">Tci_013216</name>
</gene>
<dbReference type="PANTHER" id="PTHR33116">
    <property type="entry name" value="REVERSE TRANSCRIPTASE ZINC-BINDING DOMAIN-CONTAINING PROTEIN-RELATED-RELATED"/>
    <property type="match status" value="1"/>
</dbReference>
<evidence type="ECO:0000313" key="1">
    <source>
        <dbReference type="EMBL" id="GEU41238.1"/>
    </source>
</evidence>
<proteinExistence type="predicted"/>
<sequence>MDLWCVKACWGNYAFDFVHSDSVGNSGGILCIWDPNSFHKNNVTVSDYFCMVRDVWLKTGVDILMVVVYALQELRDKRILWDNLEHVINQWDEVLNSIQHLDKIKAMDVVQKAKIKWDIEGDKNTRYFHGVLNIRGIMVDGKWTEKPSNVKLEFLHHFRNRFDKPTDNRVHIDMNFPKSITIDQQMDLECAVFKEELKRAVWECGTDKSPGPDGSSFGFYRQFWSSIENDVFAAVSHFFTFGDIPNGCLRINTCKSKIMGVNVGDEKVKYAALKLRCLVFNTSFSYLGTNVGGNMSRVQAWTEVVDKVKSRLSNWKMKSLSIGGRLTLLQSVLGSMPIFHMSIFRVSLTVLHSLASIRCYFFNGHELNSNKASWVKWKNVLASKEKGGLGVSSLYALNRALMMKWVWRFYSQKESIWARVIKAIYGDDEQVGNISKAGSRSCWRNIVNEVRILSNQGIKVLDYMRIKLENGESTAFWDDNWIGGKVLKYSFPRIYALETEKEVAVNSKMSDTMLENSLRRSIRGGVEHVQFNELSDMLQSVSLMPYSDRCIDIDSIICPIRECGVESARHVFFSYNLVRQIVRKVCSWWDVMYIDVNSYVEWFNWMNSLRLKSKSKLKIEGVFYVVWWHVWTFRNKLLFEDKKSSKTIIFDDVVSRSYYW</sequence>
<dbReference type="AlphaFoldDB" id="A0A6L2JVW5"/>
<dbReference type="PANTHER" id="PTHR33116:SF79">
    <property type="entry name" value="REVERSE TRANSCRIPTASE DOMAIN, ZINC FINGER, CCHC-TYPE-RELATED"/>
    <property type="match status" value="1"/>
</dbReference>
<keyword evidence="1" id="KW-0695">RNA-directed DNA polymerase</keyword>
<keyword evidence="1" id="KW-0808">Transferase</keyword>
<comment type="caution">
    <text evidence="1">The sequence shown here is derived from an EMBL/GenBank/DDBJ whole genome shotgun (WGS) entry which is preliminary data.</text>
</comment>